<dbReference type="Proteomes" id="UP001189429">
    <property type="component" value="Unassembled WGS sequence"/>
</dbReference>
<sequence length="455" mass="48894">MMADLIEPVATGAIGRALVSGIWELMPGLAHPRGLSGCDFLASYEVTSLLNLDACADGDHTSLRFFCPKACGCDSSFGMDECPVACVLTECLTADPSCAHVHPWYSDECLAGYHNDGGRPTCLSCAGGETRRRASTASECPAGHYNDGTFDDCLQCGSETRRRRAETCTTCDAGYTNLDGDDTCEPVGCPYNSAGDSVVDGYKCDVGFVGLIQPLSGQPYFSGACSELPFYKITSGFCPVPVADIGLCPFAAQVLGMSDATSATERNTYYSYEWWAYFSYEWKPRGCYVDTLNGNLLSNQYGEQFCSPRYECICIGYEDEFVCTDSGDTTCPNATDASFSAYYDCSDGEKESCCDCGGGDLTKQNVSSCVDTYGLHLSVPAEFSFVNDQGSSLRCLKWDWMPSTCHWAIYYDEEDFTAADMCCACGGGQYAITLTASASSSTTTTSATESNATQL</sequence>
<comment type="caution">
    <text evidence="1">The sequence shown here is derived from an EMBL/GenBank/DDBJ whole genome shotgun (WGS) entry which is preliminary data.</text>
</comment>
<reference evidence="1" key="1">
    <citation type="submission" date="2023-10" db="EMBL/GenBank/DDBJ databases">
        <authorList>
            <person name="Chen Y."/>
            <person name="Shah S."/>
            <person name="Dougan E. K."/>
            <person name="Thang M."/>
            <person name="Chan C."/>
        </authorList>
    </citation>
    <scope>NUCLEOTIDE SEQUENCE [LARGE SCALE GENOMIC DNA]</scope>
</reference>
<evidence type="ECO:0008006" key="3">
    <source>
        <dbReference type="Google" id="ProtNLM"/>
    </source>
</evidence>
<name>A0ABN9T109_9DINO</name>
<gene>
    <name evidence="1" type="ORF">PCOR1329_LOCUS34475</name>
</gene>
<organism evidence="1 2">
    <name type="scientific">Prorocentrum cordatum</name>
    <dbReference type="NCBI Taxonomy" id="2364126"/>
    <lineage>
        <taxon>Eukaryota</taxon>
        <taxon>Sar</taxon>
        <taxon>Alveolata</taxon>
        <taxon>Dinophyceae</taxon>
        <taxon>Prorocentrales</taxon>
        <taxon>Prorocentraceae</taxon>
        <taxon>Prorocentrum</taxon>
    </lineage>
</organism>
<proteinExistence type="predicted"/>
<accession>A0ABN9T109</accession>
<evidence type="ECO:0000313" key="1">
    <source>
        <dbReference type="EMBL" id="CAK0838547.1"/>
    </source>
</evidence>
<dbReference type="EMBL" id="CAUYUJ010014230">
    <property type="protein sequence ID" value="CAK0838547.1"/>
    <property type="molecule type" value="Genomic_DNA"/>
</dbReference>
<evidence type="ECO:0000313" key="2">
    <source>
        <dbReference type="Proteomes" id="UP001189429"/>
    </source>
</evidence>
<keyword evidence="2" id="KW-1185">Reference proteome</keyword>
<protein>
    <recommendedName>
        <fullName evidence="3">Subtilisin</fullName>
    </recommendedName>
</protein>